<reference evidence="4" key="1">
    <citation type="submission" date="2020-05" db="EMBL/GenBank/DDBJ databases">
        <title>Mycena genomes resolve the evolution of fungal bioluminescence.</title>
        <authorList>
            <person name="Tsai I.J."/>
        </authorList>
    </citation>
    <scope>NUCLEOTIDE SEQUENCE</scope>
    <source>
        <strain evidence="4">CCC161011</strain>
    </source>
</reference>
<dbReference type="Pfam" id="PF00400">
    <property type="entry name" value="WD40"/>
    <property type="match status" value="3"/>
</dbReference>
<organism evidence="4 5">
    <name type="scientific">Mycena venus</name>
    <dbReference type="NCBI Taxonomy" id="2733690"/>
    <lineage>
        <taxon>Eukaryota</taxon>
        <taxon>Fungi</taxon>
        <taxon>Dikarya</taxon>
        <taxon>Basidiomycota</taxon>
        <taxon>Agaricomycotina</taxon>
        <taxon>Agaricomycetes</taxon>
        <taxon>Agaricomycetidae</taxon>
        <taxon>Agaricales</taxon>
        <taxon>Marasmiineae</taxon>
        <taxon>Mycenaceae</taxon>
        <taxon>Mycena</taxon>
    </lineage>
</organism>
<evidence type="ECO:0000256" key="1">
    <source>
        <dbReference type="ARBA" id="ARBA00025726"/>
    </source>
</evidence>
<dbReference type="InterPro" id="IPR045241">
    <property type="entry name" value="Prp46/PLRG1-like"/>
</dbReference>
<evidence type="ECO:0000256" key="2">
    <source>
        <dbReference type="PROSITE-ProRule" id="PRU00221"/>
    </source>
</evidence>
<keyword evidence="3" id="KW-0677">Repeat</keyword>
<dbReference type="EMBL" id="JACAZI010000005">
    <property type="protein sequence ID" value="KAF7360627.1"/>
    <property type="molecule type" value="Genomic_DNA"/>
</dbReference>
<dbReference type="GO" id="GO:0071011">
    <property type="term" value="C:precatalytic spliceosome"/>
    <property type="evidence" value="ECO:0007669"/>
    <property type="project" value="TreeGrafter"/>
</dbReference>
<accession>A0A8H7D609</accession>
<keyword evidence="3" id="KW-0507">mRNA processing</keyword>
<feature type="repeat" description="WD" evidence="2">
    <location>
        <begin position="133"/>
        <end position="173"/>
    </location>
</feature>
<name>A0A8H7D609_9AGAR</name>
<dbReference type="GO" id="GO:0000398">
    <property type="term" value="P:mRNA splicing, via spliceosome"/>
    <property type="evidence" value="ECO:0007669"/>
    <property type="project" value="UniProtKB-UniRule"/>
</dbReference>
<protein>
    <recommendedName>
        <fullName evidence="3">Pre-mRNA-splicing factor PRP46</fullName>
    </recommendedName>
    <alternativeName>
        <fullName evidence="3">Pre-mRNA-processing protein 46</fullName>
    </alternativeName>
</protein>
<dbReference type="InterPro" id="IPR015943">
    <property type="entry name" value="WD40/YVTN_repeat-like_dom_sf"/>
</dbReference>
<proteinExistence type="inferred from homology"/>
<dbReference type="OrthoDB" id="10256122at2759"/>
<dbReference type="InterPro" id="IPR001680">
    <property type="entry name" value="WD40_rpt"/>
</dbReference>
<evidence type="ECO:0000256" key="3">
    <source>
        <dbReference type="RuleBase" id="RU369036"/>
    </source>
</evidence>
<comment type="subunit">
    <text evidence="3">Associated with the spliceosome.</text>
</comment>
<dbReference type="PANTHER" id="PTHR19923:SF0">
    <property type="entry name" value="PLEIOTROPIC REGULATOR 1"/>
    <property type="match status" value="1"/>
</dbReference>
<comment type="similarity">
    <text evidence="1 3">Belongs to the WD repeat PRL1/PRL2 family.</text>
</comment>
<dbReference type="SMART" id="SM00320">
    <property type="entry name" value="WD40"/>
    <property type="match status" value="2"/>
</dbReference>
<dbReference type="AlphaFoldDB" id="A0A8H7D609"/>
<keyword evidence="5" id="KW-1185">Reference proteome</keyword>
<keyword evidence="2 3" id="KW-0853">WD repeat</keyword>
<evidence type="ECO:0000313" key="4">
    <source>
        <dbReference type="EMBL" id="KAF7360627.1"/>
    </source>
</evidence>
<dbReference type="InterPro" id="IPR036322">
    <property type="entry name" value="WD40_repeat_dom_sf"/>
</dbReference>
<dbReference type="GO" id="GO:0071013">
    <property type="term" value="C:catalytic step 2 spliceosome"/>
    <property type="evidence" value="ECO:0007669"/>
    <property type="project" value="TreeGrafter"/>
</dbReference>
<keyword evidence="3" id="KW-0508">mRNA splicing</keyword>
<keyword evidence="3" id="KW-0539">Nucleus</keyword>
<evidence type="ECO:0000313" key="5">
    <source>
        <dbReference type="Proteomes" id="UP000620124"/>
    </source>
</evidence>
<keyword evidence="3" id="KW-0747">Spliceosome</keyword>
<dbReference type="Proteomes" id="UP000620124">
    <property type="component" value="Unassembled WGS sequence"/>
</dbReference>
<dbReference type="GO" id="GO:0000974">
    <property type="term" value="C:Prp19 complex"/>
    <property type="evidence" value="ECO:0007669"/>
    <property type="project" value="TreeGrafter"/>
</dbReference>
<dbReference type="PROSITE" id="PS50082">
    <property type="entry name" value="WD_REPEATS_2"/>
    <property type="match status" value="1"/>
</dbReference>
<comment type="function">
    <text evidence="3">Involved in pre-mRNA splicing and required for cell cycle progression at G2/M.</text>
</comment>
<dbReference type="Gene3D" id="2.130.10.10">
    <property type="entry name" value="YVTN repeat-like/Quinoprotein amine dehydrogenase"/>
    <property type="match status" value="2"/>
</dbReference>
<dbReference type="SUPFAM" id="SSF50978">
    <property type="entry name" value="WD40 repeat-like"/>
    <property type="match status" value="1"/>
</dbReference>
<sequence>MGHILTVRWRAVSARYPYLFSCGEDKMVHCWDLEANKIIRHYHRYLSGVYTLFPHPKLDVLVTAGRDTSARHGLHSPLWGLTAGKTGVTLTHHRKSIRTLAIHPTEYSFASGSSGGSNIKKWKCLEGAFVFNFSRHNTIINTLSVNAEGVFFSGADNRSLSFWDYDTGTSFRTQGRRSKTWRMCPSWARSRLRVDKMIKIYAKPSQ</sequence>
<comment type="subcellular location">
    <subcellularLocation>
        <location evidence="3">Nucleus</location>
    </subcellularLocation>
</comment>
<comment type="caution">
    <text evidence="4">The sequence shown here is derived from an EMBL/GenBank/DDBJ whole genome shotgun (WGS) entry which is preliminary data.</text>
</comment>
<gene>
    <name evidence="4" type="ORF">MVEN_00794400</name>
</gene>
<dbReference type="PANTHER" id="PTHR19923">
    <property type="entry name" value="WD40 REPEAT PROTEINPRL1/PRL2-RELATED"/>
    <property type="match status" value="1"/>
</dbReference>